<dbReference type="InterPro" id="IPR057326">
    <property type="entry name" value="KR_dom"/>
</dbReference>
<sequence>MKQADQPREGDGIVSVLADEPLIQPLSAAFDGEVRTTLPERGPVRAVVVGAALTTADGDELRCVAAAARRAREATRVLAAQRGGVLVCVLLLPEKAVKTGRPPCESLSGFVRSAAAEQSFYGVSVCGVLLSEGGDPRLVRMLTERPSVAAGQVFLVGGGEVARVAAPAVERELLRAAGRPSSAQVAEAFGAAGGPGTAGGHGTAGRVVIVTGGGGGIGRAVAVGLAEEGATVVVADLGCDADGRGRDPGFAQDTAYEITRRGGRAVAVCTDVSRPDECRDLVAQTLGAFGRVDALCHAAGVVRQALVQEATDEDWDAVLSVHVAGARHLVEACLGPMSERGHGRVVLFSSRSVTGSPGLSTYSTAKGAVLAYGRALADRTAGSGVHVNVVLPSGRTRASAPQAPGARRRRIELMRARHHGIADPVAYRAAPEQDPENNVAAISWLCGPGAGNGLLVGTGGPRVELYRPGAVDWSIPLSELLTSRDISP</sequence>
<dbReference type="InterPro" id="IPR020904">
    <property type="entry name" value="Sc_DH/Rdtase_CS"/>
</dbReference>
<dbReference type="SUPFAM" id="SSF51735">
    <property type="entry name" value="NAD(P)-binding Rossmann-fold domains"/>
    <property type="match status" value="1"/>
</dbReference>
<proteinExistence type="inferred from homology"/>
<keyword evidence="2" id="KW-0560">Oxidoreductase</keyword>
<evidence type="ECO:0000259" key="3">
    <source>
        <dbReference type="SMART" id="SM00822"/>
    </source>
</evidence>
<dbReference type="RefSeq" id="WP_269657285.1">
    <property type="nucleotide sequence ID" value="NZ_CP114413.1"/>
</dbReference>
<dbReference type="Gene3D" id="3.40.50.720">
    <property type="entry name" value="NAD(P)-binding Rossmann-like Domain"/>
    <property type="match status" value="1"/>
</dbReference>
<feature type="domain" description="Ketoreductase" evidence="3">
    <location>
        <begin position="206"/>
        <end position="396"/>
    </location>
</feature>
<evidence type="ECO:0000313" key="4">
    <source>
        <dbReference type="EMBL" id="WAZ19595.1"/>
    </source>
</evidence>
<protein>
    <submittedName>
        <fullName evidence="4">SDR family NAD(P)-dependent oxidoreductase</fullName>
    </submittedName>
</protein>
<dbReference type="PROSITE" id="PS00061">
    <property type="entry name" value="ADH_SHORT"/>
    <property type="match status" value="1"/>
</dbReference>
<dbReference type="PANTHER" id="PTHR45024">
    <property type="entry name" value="DEHYDROGENASES, SHORT CHAIN"/>
    <property type="match status" value="1"/>
</dbReference>
<dbReference type="Pfam" id="PF00106">
    <property type="entry name" value="adh_short"/>
    <property type="match status" value="1"/>
</dbReference>
<evidence type="ECO:0000256" key="2">
    <source>
        <dbReference type="ARBA" id="ARBA00023002"/>
    </source>
</evidence>
<dbReference type="InterPro" id="IPR051687">
    <property type="entry name" value="Peroxisomal_Beta-Oxidation"/>
</dbReference>
<dbReference type="InterPro" id="IPR002347">
    <property type="entry name" value="SDR_fam"/>
</dbReference>
<dbReference type="PANTHER" id="PTHR45024:SF2">
    <property type="entry name" value="SCP2 DOMAIN-CONTAINING PROTEIN"/>
    <property type="match status" value="1"/>
</dbReference>
<comment type="similarity">
    <text evidence="1">Belongs to the short-chain dehydrogenases/reductases (SDR) family.</text>
</comment>
<accession>A0ABY7K7I8</accession>
<dbReference type="CDD" id="cd05233">
    <property type="entry name" value="SDR_c"/>
    <property type="match status" value="1"/>
</dbReference>
<dbReference type="PRINTS" id="PR00081">
    <property type="entry name" value="GDHRDH"/>
</dbReference>
<name>A0ABY7K7I8_9ACTN</name>
<dbReference type="SMART" id="SM00822">
    <property type="entry name" value="PKS_KR"/>
    <property type="match status" value="1"/>
</dbReference>
<organism evidence="4 5">
    <name type="scientific">Streptomyces cinnabarinus</name>
    <dbReference type="NCBI Taxonomy" id="67287"/>
    <lineage>
        <taxon>Bacteria</taxon>
        <taxon>Bacillati</taxon>
        <taxon>Actinomycetota</taxon>
        <taxon>Actinomycetes</taxon>
        <taxon>Kitasatosporales</taxon>
        <taxon>Streptomycetaceae</taxon>
        <taxon>Streptomyces</taxon>
    </lineage>
</organism>
<reference evidence="4" key="1">
    <citation type="submission" date="2022-12" db="EMBL/GenBank/DDBJ databases">
        <authorList>
            <person name="Ruckert C."/>
            <person name="Busche T."/>
            <person name="Kalinowski J."/>
            <person name="Wittmann C."/>
        </authorList>
    </citation>
    <scope>NUCLEOTIDE SEQUENCE</scope>
    <source>
        <strain evidence="4">DSM 40467</strain>
    </source>
</reference>
<evidence type="ECO:0000256" key="1">
    <source>
        <dbReference type="ARBA" id="ARBA00006484"/>
    </source>
</evidence>
<dbReference type="InterPro" id="IPR036291">
    <property type="entry name" value="NAD(P)-bd_dom_sf"/>
</dbReference>
<dbReference type="Proteomes" id="UP001164439">
    <property type="component" value="Chromosome"/>
</dbReference>
<gene>
    <name evidence="4" type="ORF">STRCI_000656</name>
</gene>
<keyword evidence="5" id="KW-1185">Reference proteome</keyword>
<dbReference type="EMBL" id="CP114413">
    <property type="protein sequence ID" value="WAZ19595.1"/>
    <property type="molecule type" value="Genomic_DNA"/>
</dbReference>
<evidence type="ECO:0000313" key="5">
    <source>
        <dbReference type="Proteomes" id="UP001164439"/>
    </source>
</evidence>